<dbReference type="AlphaFoldDB" id="A0ABD6DDD8"/>
<evidence type="ECO:0000313" key="1">
    <source>
        <dbReference type="EMBL" id="MFD1643214.1"/>
    </source>
</evidence>
<protein>
    <submittedName>
        <fullName evidence="1">Uncharacterized protein</fullName>
    </submittedName>
</protein>
<keyword evidence="2" id="KW-1185">Reference proteome</keyword>
<dbReference type="Proteomes" id="UP001597052">
    <property type="component" value="Unassembled WGS sequence"/>
</dbReference>
<dbReference type="InterPro" id="IPR055954">
    <property type="entry name" value="DUF7532"/>
</dbReference>
<comment type="caution">
    <text evidence="1">The sequence shown here is derived from an EMBL/GenBank/DDBJ whole genome shotgun (WGS) entry which is preliminary data.</text>
</comment>
<dbReference type="EMBL" id="JBHUDM010000004">
    <property type="protein sequence ID" value="MFD1643214.1"/>
    <property type="molecule type" value="Genomic_DNA"/>
</dbReference>
<sequence length="125" mass="13990">MHFDPRTQQALREVGLDTEALQEASERVVEAVAADADRLEAFFADAETVYSDMETAHSASEIQTHTVEFIDLYTHAADLRGYLRFDSWGVPIEGGRVLSDEVVELSLGETVTDRVRFARDESALR</sequence>
<reference evidence="1 2" key="1">
    <citation type="journal article" date="2019" name="Int. J. Syst. Evol. Microbiol.">
        <title>The Global Catalogue of Microorganisms (GCM) 10K type strain sequencing project: providing services to taxonomists for standard genome sequencing and annotation.</title>
        <authorList>
            <consortium name="The Broad Institute Genomics Platform"/>
            <consortium name="The Broad Institute Genome Sequencing Center for Infectious Disease"/>
            <person name="Wu L."/>
            <person name="Ma J."/>
        </authorList>
    </citation>
    <scope>NUCLEOTIDE SEQUENCE [LARGE SCALE GENOMIC DNA]</scope>
    <source>
        <strain evidence="1 2">CGMCC 1.10593</strain>
    </source>
</reference>
<dbReference type="Pfam" id="PF24376">
    <property type="entry name" value="DUF7532"/>
    <property type="match status" value="1"/>
</dbReference>
<name>A0ABD6DDD8_9EURY</name>
<gene>
    <name evidence="1" type="ORF">ACFSBW_15180</name>
</gene>
<accession>A0ABD6DDD8</accession>
<organism evidence="1 2">
    <name type="scientific">Halohasta litorea</name>
    <dbReference type="NCBI Taxonomy" id="869891"/>
    <lineage>
        <taxon>Archaea</taxon>
        <taxon>Methanobacteriati</taxon>
        <taxon>Methanobacteriota</taxon>
        <taxon>Stenosarchaea group</taxon>
        <taxon>Halobacteria</taxon>
        <taxon>Halobacteriales</taxon>
        <taxon>Haloferacaceae</taxon>
        <taxon>Halohasta</taxon>
    </lineage>
</organism>
<dbReference type="RefSeq" id="WP_256396264.1">
    <property type="nucleotide sequence ID" value="NZ_JANHDJ010000004.1"/>
</dbReference>
<evidence type="ECO:0000313" key="2">
    <source>
        <dbReference type="Proteomes" id="UP001597052"/>
    </source>
</evidence>
<proteinExistence type="predicted"/>